<protein>
    <submittedName>
        <fullName evidence="1">Alkaline phosphatase family protein</fullName>
    </submittedName>
</protein>
<reference evidence="1 2" key="1">
    <citation type="submission" date="2023-08" db="EMBL/GenBank/DDBJ databases">
        <authorList>
            <person name="Park J.-S."/>
        </authorList>
    </citation>
    <scope>NUCLEOTIDE SEQUENCE [LARGE SCALE GENOMIC DNA]</scope>
    <source>
        <strain evidence="1 2">2205SS18-9</strain>
    </source>
</reference>
<proteinExistence type="predicted"/>
<dbReference type="Gene3D" id="3.40.720.10">
    <property type="entry name" value="Alkaline Phosphatase, subunit A"/>
    <property type="match status" value="1"/>
</dbReference>
<gene>
    <name evidence="1" type="ORF">Q5Y73_09910</name>
</gene>
<dbReference type="Pfam" id="PF01663">
    <property type="entry name" value="Phosphodiest"/>
    <property type="match status" value="1"/>
</dbReference>
<dbReference type="PANTHER" id="PTHR10151:SF120">
    <property type="entry name" value="BIS(5'-ADENOSYL)-TRIPHOSPHATASE"/>
    <property type="match status" value="1"/>
</dbReference>
<organism evidence="1 2">
    <name type="scientific">Chengkuizengella axinellae</name>
    <dbReference type="NCBI Taxonomy" id="3064388"/>
    <lineage>
        <taxon>Bacteria</taxon>
        <taxon>Bacillati</taxon>
        <taxon>Bacillota</taxon>
        <taxon>Bacilli</taxon>
        <taxon>Bacillales</taxon>
        <taxon>Paenibacillaceae</taxon>
        <taxon>Chengkuizengella</taxon>
    </lineage>
</organism>
<dbReference type="SUPFAM" id="SSF53649">
    <property type="entry name" value="Alkaline phosphatase-like"/>
    <property type="match status" value="1"/>
</dbReference>
<sequence>MMPKALIILIDGCAKEYLEQGVTPNILEVGKRGFHKMIKSALPSVTNVNHATILTGSFPIEHQVAGNYFYNPETGEHGYIQGKGFLNKETILDFYASRGASTGLFVVKGKVQEVFGENVTFGLNAEKTDPEMIHHLGMEMPPETVSKPEANNWIMEACYKLLEKENPDLVYCTTNDYTMHNYEPDTDVAKKQMEVLDYWIGKMLELDPEREIYITADHGMQSKTLLVDLQKKLDKTPFDTFCMLPLKDRYLENHRYQEGSAIYIFAKDKSQTEDLLEHLKTYDFVESIYTKEEAVKELLLPPDPIGDIVIFSTREVAFGELEDEELEVNVRTHGSKFEQDVPILAVNARRPKEDYEFNCDIVKFMMQDLSK</sequence>
<dbReference type="Proteomes" id="UP001231941">
    <property type="component" value="Unassembled WGS sequence"/>
</dbReference>
<dbReference type="EMBL" id="JAVAMP010000003">
    <property type="protein sequence ID" value="MDP5274424.1"/>
    <property type="molecule type" value="Genomic_DNA"/>
</dbReference>
<accession>A0ABT9J072</accession>
<comment type="caution">
    <text evidence="1">The sequence shown here is derived from an EMBL/GenBank/DDBJ whole genome shotgun (WGS) entry which is preliminary data.</text>
</comment>
<dbReference type="RefSeq" id="WP_305991735.1">
    <property type="nucleotide sequence ID" value="NZ_JAVAMP010000003.1"/>
</dbReference>
<dbReference type="InterPro" id="IPR023116">
    <property type="entry name" value="Phosphonoacetate_hydro_insert"/>
</dbReference>
<evidence type="ECO:0000313" key="1">
    <source>
        <dbReference type="EMBL" id="MDP5274424.1"/>
    </source>
</evidence>
<dbReference type="Gene3D" id="3.30.1360.110">
    <property type="entry name" value="Domain 2, Phosphonoacetate Hydrolase"/>
    <property type="match status" value="1"/>
</dbReference>
<dbReference type="PANTHER" id="PTHR10151">
    <property type="entry name" value="ECTONUCLEOTIDE PYROPHOSPHATASE/PHOSPHODIESTERASE"/>
    <property type="match status" value="1"/>
</dbReference>
<keyword evidence="2" id="KW-1185">Reference proteome</keyword>
<name>A0ABT9J072_9BACL</name>
<dbReference type="InterPro" id="IPR017850">
    <property type="entry name" value="Alkaline_phosphatase_core_sf"/>
</dbReference>
<dbReference type="InterPro" id="IPR002591">
    <property type="entry name" value="Phosphodiest/P_Trfase"/>
</dbReference>
<evidence type="ECO:0000313" key="2">
    <source>
        <dbReference type="Proteomes" id="UP001231941"/>
    </source>
</evidence>